<proteinExistence type="predicted"/>
<reference evidence="3" key="1">
    <citation type="submission" date="2019-11" db="EMBL/GenBank/DDBJ databases">
        <title>Genomic insights into an expanded diversity of filamentous marine cyanobacteria reveals the extraordinary biosynthetic potential of Moorea and Okeania.</title>
        <authorList>
            <person name="Ferreira Leao T."/>
            <person name="Wang M."/>
            <person name="Moss N."/>
            <person name="Da Silva R."/>
            <person name="Sanders J."/>
            <person name="Nurk S."/>
            <person name="Gurevich A."/>
            <person name="Humphrey G."/>
            <person name="Reher R."/>
            <person name="Zhu Q."/>
            <person name="Belda-Ferre P."/>
            <person name="Glukhov E."/>
            <person name="Rex R."/>
            <person name="Dorrestein P.C."/>
            <person name="Knight R."/>
            <person name="Pevzner P."/>
            <person name="Gerwick W.H."/>
            <person name="Gerwick L."/>
        </authorList>
    </citation>
    <scope>NUCLEOTIDE SEQUENCE</scope>
    <source>
        <strain evidence="3">SIO1C4</strain>
    </source>
</reference>
<evidence type="ECO:0000256" key="2">
    <source>
        <dbReference type="SAM" id="Phobius"/>
    </source>
</evidence>
<evidence type="ECO:0000256" key="1">
    <source>
        <dbReference type="SAM" id="MobiDB-lite"/>
    </source>
</evidence>
<organism evidence="3">
    <name type="scientific">Symploca sp. SIO1C4</name>
    <dbReference type="NCBI Taxonomy" id="2607765"/>
    <lineage>
        <taxon>Bacteria</taxon>
        <taxon>Bacillati</taxon>
        <taxon>Cyanobacteriota</taxon>
        <taxon>Cyanophyceae</taxon>
        <taxon>Coleofasciculales</taxon>
        <taxon>Coleofasciculaceae</taxon>
        <taxon>Symploca</taxon>
    </lineage>
</organism>
<gene>
    <name evidence="3" type="ORF">F6J89_14435</name>
</gene>
<feature type="transmembrane region" description="Helical" evidence="2">
    <location>
        <begin position="51"/>
        <end position="70"/>
    </location>
</feature>
<feature type="transmembrane region" description="Helical" evidence="2">
    <location>
        <begin position="76"/>
        <end position="95"/>
    </location>
</feature>
<feature type="transmembrane region" description="Helical" evidence="2">
    <location>
        <begin position="165"/>
        <end position="185"/>
    </location>
</feature>
<keyword evidence="2" id="KW-0472">Membrane</keyword>
<keyword evidence="2" id="KW-1133">Transmembrane helix</keyword>
<sequence length="193" mass="20916">MLINNDNSLDQLLGDFTPQENHQEPTPEERDEARLEQDIERTFNSRRLTNNLLITLLLSAGNIGSIHFLMRMGLPAIGGTLLGGIVAVISFGNALTKISIRDGYPHFGKDFAIALAQTGCVGSSVWFGTKEHRQLSGAAKQGQKAFVQEVEDTYYAHLHPQDSPWFLGGGVAAGLGILLIIGIILGRKTNGGY</sequence>
<protein>
    <submittedName>
        <fullName evidence="3">Uncharacterized protein</fullName>
    </submittedName>
</protein>
<evidence type="ECO:0000313" key="3">
    <source>
        <dbReference type="EMBL" id="NER28793.1"/>
    </source>
</evidence>
<dbReference type="EMBL" id="JAAHFQ010000261">
    <property type="protein sequence ID" value="NER28793.1"/>
    <property type="molecule type" value="Genomic_DNA"/>
</dbReference>
<comment type="caution">
    <text evidence="3">The sequence shown here is derived from an EMBL/GenBank/DDBJ whole genome shotgun (WGS) entry which is preliminary data.</text>
</comment>
<keyword evidence="2" id="KW-0812">Transmembrane</keyword>
<feature type="region of interest" description="Disordered" evidence="1">
    <location>
        <begin position="1"/>
        <end position="34"/>
    </location>
</feature>
<feature type="compositionally biased region" description="Polar residues" evidence="1">
    <location>
        <begin position="1"/>
        <end position="10"/>
    </location>
</feature>
<feature type="compositionally biased region" description="Basic and acidic residues" evidence="1">
    <location>
        <begin position="21"/>
        <end position="34"/>
    </location>
</feature>
<accession>A0A6B3NB94</accession>
<name>A0A6B3NB94_9CYAN</name>
<dbReference type="AlphaFoldDB" id="A0A6B3NB94"/>